<dbReference type="InterPro" id="IPR001599">
    <property type="entry name" value="Macroglobln_a2"/>
</dbReference>
<organism evidence="8 9">
    <name type="scientific">Pseudoalteromonas neustonica</name>
    <dbReference type="NCBI Taxonomy" id="1840331"/>
    <lineage>
        <taxon>Bacteria</taxon>
        <taxon>Pseudomonadati</taxon>
        <taxon>Pseudomonadota</taxon>
        <taxon>Gammaproteobacteria</taxon>
        <taxon>Alteromonadales</taxon>
        <taxon>Pseudoalteromonadaceae</taxon>
        <taxon>Pseudoalteromonas</taxon>
    </lineage>
</organism>
<gene>
    <name evidence="8" type="ORF">WNY63_04810</name>
</gene>
<feature type="domain" description="Alpha-2-macroglobulin" evidence="7">
    <location>
        <begin position="959"/>
        <end position="1047"/>
    </location>
</feature>
<keyword evidence="3" id="KW-1003">Cell membrane</keyword>
<feature type="compositionally biased region" description="Polar residues" evidence="4">
    <location>
        <begin position="30"/>
        <end position="47"/>
    </location>
</feature>
<keyword evidence="2 5" id="KW-0732">Signal</keyword>
<dbReference type="Pfam" id="PF07703">
    <property type="entry name" value="A2M_BRD"/>
    <property type="match status" value="1"/>
</dbReference>
<comment type="similarity">
    <text evidence="1">Belongs to the protease inhibitor I39 (alpha-2-macroglobulin) family. Bacterial alpha-2-macroglobulin subfamily.</text>
</comment>
<dbReference type="SUPFAM" id="SSF48239">
    <property type="entry name" value="Terpenoid cyclases/Protein prenyltransferases"/>
    <property type="match status" value="1"/>
</dbReference>
<sequence>MKVSHSVSYALTLMLLFILVGCNNDDSEPTRSVTSSATKAQNSPLNDPSFNLAQVKQDYANTPLTVLDVSERSRDGKNSIAVTLSVPLNPADNHQKYFNISNKKEGVADGAWVLSNSGKTIWFPYVEPQKSYDITVYQGLVAANGERLSQTYSTQVTTNKLTASINFDTTGAFLTKGLGNGLPVVSVNTRAVDINFYKINEKDSQSFLNEISNHRYYWGIERITQFGELAYTARYELNAPKNTRVKRSINIDGIKALEPAGIYLAVMVKAGGYEQHQMMWFSVTDIGMHARFYNNQIDVHTSSLKSGKPMQDVEVSLLNNEGEILQQSLTSPDGQASFVTNLNAASLISAKMGDHYSVIEINKPALDLSQFDIGLRPNTEQELFIYAPRDLYRPGEVIDFNALLRDKDGRLTPTSILSAVIKSPDGTHVKTFKWAGDASNYYNKAWSIPRDAQVGSWQFEVSSVDKSVFIFNFKVEEFLPERLKLTFNPQSELKRLVVNKHQTLTLPVLGEYLYGAPASGNRLSTQVNIAQWRRPVLALPEFEFGNIQETAFNTRNDLTDVELDNKGQGKLVYNADFSTLKSPLRVQFISSLYESGGRPVSRAYSGLVWPENTMLGIRSSFGGRNPEANSKVSFEIVNASLDGEKHIATNLDIKLIREDRRYFWVYTQSEGWHYQWDDNEFVELTQSIDIEAGKTAQVRFPVEWGRYRLEVKDPANNLFSSMQFYAGTNWYEDWQAAQAGSSAAQPDKITMALDKAAYSVGDTIKVNVIPPEAGEAIIMVEGDEPLWMKRVSISSEGAVVEIPFSKEWQQHNLYISAVVLQAGSNEQSLTPKRSFGLVHLPLDRESQQLDITFDVAEKALPNKNLPVKINVKQAADNKSKHAFITLAAVDVGVLSITDFATPDPFDAFFGQRRYNVDARDVYDKVIEVSQSDKANLRFGGDTDLTRGGKAPQSEVNIVSLFSGLVALNQQGEANVDLAIPDFNGRLKLMVLAFSDNEFGSAEQEVTIAAPVVTQIAMPRFLAMGDSTTIALDVTNLSGVEQTLAVSFEANGAVKPFTNDKDIRLLNGEKTTLTYRVDAESPIGNAYFNVMVKGDALEESVQRQWQLGARPSYSATHTKVQKVLLQGEKLELDKRITDELILDTVQASVSIFNRAGINLQNQLTHLMQYPYGCLEQTSSRAYPLIFASPEKQILMGIKGVSEQERLAMINQGIDRLATLQLSNGGYGLWSNKSTEEYWLTAYVGDFLLNAREMGVNVPETLLSKTLSRLQRYIARSGSFYNEPWSDDPKHSNFAYKAYAAYVLSRVNQAPLGTLRSLAKNQADDAKSGLPQVHLAIALANMGDKKRSDALFIRALNNIPTKREHYLSDYGSQIRDLAMMIHLMIKHQQHAQHQQKAIALSFKLADLLNQRTYYSTQERNALFLAGLSLQINNNTLWSAQLILGSANSKKDTLTANEHTLQQKTVFKQALTAENLQHSVTVMSKNEEPLLATINISGYGKKAPVQSTNGIAIGRRWLNVKGQEVKVNEVKVGELFLVNLTVNADQRTPDAMVVELLPAGFELENQNLAHAIKLDEIVIDGQSITQWQQQNPVKHQEYRDDRFVVALELYKGRTAQLFYLVRAVTPGIYKVPSSFVEDMYRPELRGVGKATNDITISQPSTAK</sequence>
<evidence type="ECO:0000256" key="1">
    <source>
        <dbReference type="ARBA" id="ARBA00010556"/>
    </source>
</evidence>
<dbReference type="CDD" id="cd02891">
    <property type="entry name" value="A2M_like"/>
    <property type="match status" value="1"/>
</dbReference>
<dbReference type="RefSeq" id="WP_342883391.1">
    <property type="nucleotide sequence ID" value="NZ_JBBMQU010000006.1"/>
</dbReference>
<dbReference type="Pfam" id="PF17972">
    <property type="entry name" value="bMG5"/>
    <property type="match status" value="1"/>
</dbReference>
<evidence type="ECO:0000259" key="7">
    <source>
        <dbReference type="SMART" id="SM01360"/>
    </source>
</evidence>
<dbReference type="Pfam" id="PF17970">
    <property type="entry name" value="bMG1"/>
    <property type="match status" value="1"/>
</dbReference>
<dbReference type="Pfam" id="PF01835">
    <property type="entry name" value="MG2"/>
    <property type="match status" value="1"/>
</dbReference>
<evidence type="ECO:0000256" key="4">
    <source>
        <dbReference type="SAM" id="MobiDB-lite"/>
    </source>
</evidence>
<dbReference type="InterPro" id="IPR041203">
    <property type="entry name" value="Bact_A2M_MG5"/>
</dbReference>
<feature type="region of interest" description="Disordered" evidence="4">
    <location>
        <begin position="28"/>
        <end position="47"/>
    </location>
</feature>
<dbReference type="Pfam" id="PF00207">
    <property type="entry name" value="A2M"/>
    <property type="match status" value="1"/>
</dbReference>
<evidence type="ECO:0000313" key="8">
    <source>
        <dbReference type="EMBL" id="MEM5550055.1"/>
    </source>
</evidence>
<reference evidence="8 9" key="1">
    <citation type="submission" date="2024-03" db="EMBL/GenBank/DDBJ databases">
        <title>Community enrichment and isolation of bacterial strains for fucoidan degradation.</title>
        <authorList>
            <person name="Sichert A."/>
        </authorList>
    </citation>
    <scope>NUCLEOTIDE SEQUENCE [LARGE SCALE GENOMIC DNA]</scope>
    <source>
        <strain evidence="8 9">AS81</strain>
    </source>
</reference>
<dbReference type="PANTHER" id="PTHR40094">
    <property type="entry name" value="ALPHA-2-MACROGLOBULIN HOMOLOG"/>
    <property type="match status" value="1"/>
</dbReference>
<dbReference type="InterPro" id="IPR002890">
    <property type="entry name" value="MG2"/>
</dbReference>
<comment type="function">
    <text evidence="3">Protects the bacterial cell from host peptidases.</text>
</comment>
<dbReference type="InterPro" id="IPR040639">
    <property type="entry name" value="A2MG_MG1"/>
</dbReference>
<dbReference type="PIRSF" id="PIRSF038980">
    <property type="entry name" value="A2M_bac"/>
    <property type="match status" value="1"/>
</dbReference>
<keyword evidence="3" id="KW-0472">Membrane</keyword>
<evidence type="ECO:0000259" key="6">
    <source>
        <dbReference type="SMART" id="SM01359"/>
    </source>
</evidence>
<dbReference type="InterPro" id="IPR041462">
    <property type="entry name" value="Bact_A2M_MG6"/>
</dbReference>
<keyword evidence="9" id="KW-1185">Reference proteome</keyword>
<feature type="domain" description="Alpha-2-macroglobulin bait region" evidence="6">
    <location>
        <begin position="749"/>
        <end position="896"/>
    </location>
</feature>
<dbReference type="Proteomes" id="UP001388366">
    <property type="component" value="Unassembled WGS sequence"/>
</dbReference>
<dbReference type="InterPro" id="IPR041246">
    <property type="entry name" value="Bact_MG10"/>
</dbReference>
<comment type="caution">
    <text evidence="8">The sequence shown here is derived from an EMBL/GenBank/DDBJ whole genome shotgun (WGS) entry which is preliminary data.</text>
</comment>
<name>A0ABU9TZ36_9GAMM</name>
<dbReference type="PANTHER" id="PTHR40094:SF1">
    <property type="entry name" value="UBIQUITIN DOMAIN-CONTAINING PROTEIN"/>
    <property type="match status" value="1"/>
</dbReference>
<feature type="signal peptide" evidence="5">
    <location>
        <begin position="1"/>
        <end position="24"/>
    </location>
</feature>
<feature type="chain" id="PRO_5047103579" description="Alpha-2-macroglobulin" evidence="5">
    <location>
        <begin position="25"/>
        <end position="1660"/>
    </location>
</feature>
<dbReference type="Pfam" id="PF17973">
    <property type="entry name" value="bMG10"/>
    <property type="match status" value="1"/>
</dbReference>
<dbReference type="Gene3D" id="2.60.40.1930">
    <property type="match status" value="1"/>
</dbReference>
<evidence type="ECO:0000256" key="5">
    <source>
        <dbReference type="SAM" id="SignalP"/>
    </source>
</evidence>
<dbReference type="SMART" id="SM01419">
    <property type="entry name" value="Thiol-ester_cl"/>
    <property type="match status" value="1"/>
</dbReference>
<dbReference type="Pfam" id="PF11974">
    <property type="entry name" value="bMG3"/>
    <property type="match status" value="1"/>
</dbReference>
<dbReference type="EMBL" id="JBBMQU010000006">
    <property type="protein sequence ID" value="MEM5550055.1"/>
    <property type="molecule type" value="Genomic_DNA"/>
</dbReference>
<dbReference type="InterPro" id="IPR011625">
    <property type="entry name" value="A2M_N_BRD"/>
</dbReference>
<proteinExistence type="inferred from homology"/>
<dbReference type="InterPro" id="IPR008930">
    <property type="entry name" value="Terpenoid_cyclase/PrenylTrfase"/>
</dbReference>
<dbReference type="InterPro" id="IPR047565">
    <property type="entry name" value="Alpha-macroglob_thiol-ester_cl"/>
</dbReference>
<dbReference type="Pfam" id="PF17962">
    <property type="entry name" value="bMG6"/>
    <property type="match status" value="1"/>
</dbReference>
<evidence type="ECO:0000256" key="3">
    <source>
        <dbReference type="PIRNR" id="PIRNR038980"/>
    </source>
</evidence>
<dbReference type="SMART" id="SM01359">
    <property type="entry name" value="A2M_N_2"/>
    <property type="match status" value="1"/>
</dbReference>
<keyword evidence="3" id="KW-0646">Protease inhibitor</keyword>
<accession>A0ABU9TZ36</accession>
<dbReference type="Pfam" id="PF07678">
    <property type="entry name" value="TED_complement"/>
    <property type="match status" value="1"/>
</dbReference>
<evidence type="ECO:0000313" key="9">
    <source>
        <dbReference type="Proteomes" id="UP001388366"/>
    </source>
</evidence>
<protein>
    <recommendedName>
        <fullName evidence="3">Alpha-2-macroglobulin</fullName>
    </recommendedName>
</protein>
<dbReference type="PROSITE" id="PS51257">
    <property type="entry name" value="PROKAR_LIPOPROTEIN"/>
    <property type="match status" value="1"/>
</dbReference>
<dbReference type="InterPro" id="IPR051802">
    <property type="entry name" value="YfhM-like"/>
</dbReference>
<dbReference type="Pfam" id="PF21142">
    <property type="entry name" value="A2M_bMG2"/>
    <property type="match status" value="1"/>
</dbReference>
<dbReference type="InterPro" id="IPR021868">
    <property type="entry name" value="Alpha_2_Macroglob_MG3"/>
</dbReference>
<dbReference type="InterPro" id="IPR049120">
    <property type="entry name" value="A2M_bMG2"/>
</dbReference>
<dbReference type="InterPro" id="IPR011626">
    <property type="entry name" value="Alpha-macroglobulin_TED"/>
</dbReference>
<evidence type="ECO:0000256" key="2">
    <source>
        <dbReference type="ARBA" id="ARBA00022729"/>
    </source>
</evidence>
<dbReference type="SMART" id="SM01360">
    <property type="entry name" value="A2M"/>
    <property type="match status" value="1"/>
</dbReference>
<dbReference type="InterPro" id="IPR026284">
    <property type="entry name" value="A2MG_proteobact"/>
</dbReference>
<dbReference type="Gene3D" id="1.50.10.20">
    <property type="match status" value="1"/>
</dbReference>